<comment type="caution">
    <text evidence="2">The sequence shown here is derived from an EMBL/GenBank/DDBJ whole genome shotgun (WGS) entry which is preliminary data.</text>
</comment>
<dbReference type="InterPro" id="IPR007577">
    <property type="entry name" value="GlycoTrfase_DXD_sugar-bd_CS"/>
</dbReference>
<dbReference type="Proteomes" id="UP001169764">
    <property type="component" value="Unassembled WGS sequence"/>
</dbReference>
<evidence type="ECO:0000313" key="2">
    <source>
        <dbReference type="EMBL" id="MDO6416170.1"/>
    </source>
</evidence>
<dbReference type="Pfam" id="PF04488">
    <property type="entry name" value="Gly_transf_sug"/>
    <property type="match status" value="1"/>
</dbReference>
<keyword evidence="3" id="KW-1185">Reference proteome</keyword>
<evidence type="ECO:0000313" key="3">
    <source>
        <dbReference type="Proteomes" id="UP001169764"/>
    </source>
</evidence>
<accession>A0ABT8YCW3</accession>
<dbReference type="PANTHER" id="PTHR32385:SF23">
    <property type="entry name" value="NUCLEOTIDE-DIPHOSPHO-SUGAR TRANSFERASE"/>
    <property type="match status" value="1"/>
</dbReference>
<sequence length="325" mass="37008">MGELPRDPLGMRLRRLLNAVVDEATPRLATFVFRNRAGRLPILPSSLKNLERGEVINPKIAAPTTRAASCPKIIFQTWKSRSEIPDNYRYWHGTFRAKNPEHVVILWDDDDNRRFIAEEFPWFLNTYNSYPSEIYRADVVRYFFLFRYGGIYADLDTECLRSVDETTALGDVVLCRMGADRAFPHSVPNAVMASRPGEIFWLYVVLLARLASADMSRDVKGGPEAMTGPVLLKNALDDFVRLDRASAWAAVGAIRALLTSEQRGILSQGSIRVLKPKSWYPLDWTNPIHKLLRSQLLDRRQLLPADVARALFPGSTVVTYWSHSW</sequence>
<gene>
    <name evidence="2" type="ORF">Q4F19_17420</name>
</gene>
<evidence type="ECO:0000256" key="1">
    <source>
        <dbReference type="ARBA" id="ARBA00022679"/>
    </source>
</evidence>
<dbReference type="InterPro" id="IPR051706">
    <property type="entry name" value="Glycosyltransferase_domain"/>
</dbReference>
<proteinExistence type="predicted"/>
<keyword evidence="1" id="KW-0808">Transferase</keyword>
<dbReference type="PANTHER" id="PTHR32385">
    <property type="entry name" value="MANNOSYL PHOSPHORYLINOSITOL CERAMIDE SYNTHASE"/>
    <property type="match status" value="1"/>
</dbReference>
<protein>
    <submittedName>
        <fullName evidence="2">Glycosyltransferase</fullName>
    </submittedName>
</protein>
<dbReference type="EMBL" id="JAUOTP010000009">
    <property type="protein sequence ID" value="MDO6416170.1"/>
    <property type="molecule type" value="Genomic_DNA"/>
</dbReference>
<dbReference type="Gene3D" id="3.90.550.20">
    <property type="match status" value="1"/>
</dbReference>
<dbReference type="SUPFAM" id="SSF53448">
    <property type="entry name" value="Nucleotide-diphospho-sugar transferases"/>
    <property type="match status" value="1"/>
</dbReference>
<dbReference type="InterPro" id="IPR029044">
    <property type="entry name" value="Nucleotide-diphossugar_trans"/>
</dbReference>
<organism evidence="2 3">
    <name type="scientific">Sphingomonas natans</name>
    <dbReference type="NCBI Taxonomy" id="3063330"/>
    <lineage>
        <taxon>Bacteria</taxon>
        <taxon>Pseudomonadati</taxon>
        <taxon>Pseudomonadota</taxon>
        <taxon>Alphaproteobacteria</taxon>
        <taxon>Sphingomonadales</taxon>
        <taxon>Sphingomonadaceae</taxon>
        <taxon>Sphingomonas</taxon>
    </lineage>
</organism>
<name>A0ABT8YCW3_9SPHN</name>
<dbReference type="RefSeq" id="WP_303545291.1">
    <property type="nucleotide sequence ID" value="NZ_JAUOTP010000009.1"/>
</dbReference>
<reference evidence="2" key="1">
    <citation type="submission" date="2023-07" db="EMBL/GenBank/DDBJ databases">
        <authorList>
            <person name="Kim M."/>
        </authorList>
    </citation>
    <scope>NUCLEOTIDE SEQUENCE</scope>
    <source>
        <strain evidence="2">BIUV-7</strain>
    </source>
</reference>